<accession>A0ABD1ML97</accession>
<dbReference type="AlphaFoldDB" id="A0ABD1ML97"/>
<dbReference type="Proteomes" id="UP001603857">
    <property type="component" value="Unassembled WGS sequence"/>
</dbReference>
<reference evidence="2 3" key="1">
    <citation type="submission" date="2024-08" db="EMBL/GenBank/DDBJ databases">
        <title>Insights into the chromosomal genome structure of Flemingia macrophylla.</title>
        <authorList>
            <person name="Ding Y."/>
            <person name="Zhao Y."/>
            <person name="Bi W."/>
            <person name="Wu M."/>
            <person name="Zhao G."/>
            <person name="Gong Y."/>
            <person name="Li W."/>
            <person name="Zhang P."/>
        </authorList>
    </citation>
    <scope>NUCLEOTIDE SEQUENCE [LARGE SCALE GENOMIC DNA]</scope>
    <source>
        <strain evidence="2">DYQJB</strain>
        <tissue evidence="2">Leaf</tissue>
    </source>
</reference>
<feature type="region of interest" description="Disordered" evidence="1">
    <location>
        <begin position="12"/>
        <end position="46"/>
    </location>
</feature>
<organism evidence="2 3">
    <name type="scientific">Flemingia macrophylla</name>
    <dbReference type="NCBI Taxonomy" id="520843"/>
    <lineage>
        <taxon>Eukaryota</taxon>
        <taxon>Viridiplantae</taxon>
        <taxon>Streptophyta</taxon>
        <taxon>Embryophyta</taxon>
        <taxon>Tracheophyta</taxon>
        <taxon>Spermatophyta</taxon>
        <taxon>Magnoliopsida</taxon>
        <taxon>eudicotyledons</taxon>
        <taxon>Gunneridae</taxon>
        <taxon>Pentapetalae</taxon>
        <taxon>rosids</taxon>
        <taxon>fabids</taxon>
        <taxon>Fabales</taxon>
        <taxon>Fabaceae</taxon>
        <taxon>Papilionoideae</taxon>
        <taxon>50 kb inversion clade</taxon>
        <taxon>NPAAA clade</taxon>
        <taxon>indigoferoid/millettioid clade</taxon>
        <taxon>Phaseoleae</taxon>
        <taxon>Flemingia</taxon>
    </lineage>
</organism>
<evidence type="ECO:0000256" key="1">
    <source>
        <dbReference type="SAM" id="MobiDB-lite"/>
    </source>
</evidence>
<proteinExistence type="predicted"/>
<evidence type="ECO:0000313" key="2">
    <source>
        <dbReference type="EMBL" id="KAL2336544.1"/>
    </source>
</evidence>
<sequence length="98" mass="9494">MGCFCFGSRKKCNKHKSNRGLEDRLQTGSHLQQRHASNSRVRGGATAATKDGDMMILMAHATSVGTHAHHHGGGGGGCGGGGGGGCGGGGGGCGGGGC</sequence>
<dbReference type="EMBL" id="JBGMDY010000004">
    <property type="protein sequence ID" value="KAL2336544.1"/>
    <property type="molecule type" value="Genomic_DNA"/>
</dbReference>
<gene>
    <name evidence="2" type="ORF">Fmac_010990</name>
</gene>
<feature type="compositionally biased region" description="Polar residues" evidence="1">
    <location>
        <begin position="26"/>
        <end position="40"/>
    </location>
</feature>
<name>A0ABD1ML97_9FABA</name>
<keyword evidence="3" id="KW-1185">Reference proteome</keyword>
<evidence type="ECO:0000313" key="3">
    <source>
        <dbReference type="Proteomes" id="UP001603857"/>
    </source>
</evidence>
<protein>
    <submittedName>
        <fullName evidence="2">Uncharacterized protein</fullName>
    </submittedName>
</protein>
<comment type="caution">
    <text evidence="2">The sequence shown here is derived from an EMBL/GenBank/DDBJ whole genome shotgun (WGS) entry which is preliminary data.</text>
</comment>